<keyword evidence="3" id="KW-1185">Reference proteome</keyword>
<evidence type="ECO:0000259" key="1">
    <source>
        <dbReference type="Pfam" id="PF00248"/>
    </source>
</evidence>
<organism evidence="2 3">
    <name type="scientific">Sphagnum troendelagicum</name>
    <dbReference type="NCBI Taxonomy" id="128251"/>
    <lineage>
        <taxon>Eukaryota</taxon>
        <taxon>Viridiplantae</taxon>
        <taxon>Streptophyta</taxon>
        <taxon>Embryophyta</taxon>
        <taxon>Bryophyta</taxon>
        <taxon>Sphagnophytina</taxon>
        <taxon>Sphagnopsida</taxon>
        <taxon>Sphagnales</taxon>
        <taxon>Sphagnaceae</taxon>
        <taxon>Sphagnum</taxon>
    </lineage>
</organism>
<feature type="domain" description="NADP-dependent oxidoreductase" evidence="1">
    <location>
        <begin position="16"/>
        <end position="349"/>
    </location>
</feature>
<dbReference type="Gene3D" id="3.20.20.100">
    <property type="entry name" value="NADP-dependent oxidoreductase domain"/>
    <property type="match status" value="1"/>
</dbReference>
<sequence>MAMPCVALAPGLQVSRLCLGTMTYGEQNTFEDACDQLDMATETGINFFDTAEMYPVPQRAETQGRTEEYVGRWLKQSKYSRDHVVLATKVTGPSGQMTWIRGGPSSLDAWNIRDALDSSLKRLGTDYIDIYQLHWPDRYVPMFGDVDYNPSSSYKSVPIEEQLQVLAAAIDAGKIRHVGVSNETAFGIMEFCRLAKYDKQLPQIVSIQNAYNLLCRTFDTTLAECCHHHRVSLLAYSPLAMGLLSGKYLTPDGGPPDARLNLYRGCYAEAECRYSLSKPNVIPAISAYVEIAQRHGISPVALAIGFVLRRPLVASVVIGATKTWQLQEIIKATGVDIGDEILAEIDAVHEHFPNPTP</sequence>
<reference evidence="2" key="1">
    <citation type="submission" date="2024-02" db="EMBL/GenBank/DDBJ databases">
        <authorList>
            <consortium name="ELIXIR-Norway"/>
            <consortium name="Elixir Norway"/>
        </authorList>
    </citation>
    <scope>NUCLEOTIDE SEQUENCE</scope>
</reference>
<dbReference type="Pfam" id="PF00248">
    <property type="entry name" value="Aldo_ket_red"/>
    <property type="match status" value="1"/>
</dbReference>
<dbReference type="SUPFAM" id="SSF51430">
    <property type="entry name" value="NAD(P)-linked oxidoreductase"/>
    <property type="match status" value="1"/>
</dbReference>
<dbReference type="InterPro" id="IPR023210">
    <property type="entry name" value="NADP_OxRdtase_dom"/>
</dbReference>
<protein>
    <recommendedName>
        <fullName evidence="1">NADP-dependent oxidoreductase domain-containing protein</fullName>
    </recommendedName>
</protein>
<dbReference type="Proteomes" id="UP001497512">
    <property type="component" value="Chromosome 8"/>
</dbReference>
<dbReference type="PANTHER" id="PTHR43147">
    <property type="entry name" value="PROTEIN TAS"/>
    <property type="match status" value="1"/>
</dbReference>
<dbReference type="InterPro" id="IPR036812">
    <property type="entry name" value="NAD(P)_OxRdtase_dom_sf"/>
</dbReference>
<evidence type="ECO:0000313" key="2">
    <source>
        <dbReference type="EMBL" id="CAK9234077.1"/>
    </source>
</evidence>
<evidence type="ECO:0000313" key="3">
    <source>
        <dbReference type="Proteomes" id="UP001497512"/>
    </source>
</evidence>
<proteinExistence type="predicted"/>
<name>A0ABP0V0T9_9BRYO</name>
<gene>
    <name evidence="2" type="ORF">CSSPTR1EN2_LOCUS21990</name>
</gene>
<accession>A0ABP0V0T9</accession>
<dbReference type="CDD" id="cd19094">
    <property type="entry name" value="AKR_Tas-like"/>
    <property type="match status" value="1"/>
</dbReference>
<dbReference type="PANTHER" id="PTHR43147:SF2">
    <property type="entry name" value="NADP-DEPENDENT OXIDOREDUCTASE DOMAIN-CONTAINING PROTEIN"/>
    <property type="match status" value="1"/>
</dbReference>
<dbReference type="EMBL" id="OZ019900">
    <property type="protein sequence ID" value="CAK9234077.1"/>
    <property type="molecule type" value="Genomic_DNA"/>
</dbReference>